<comment type="caution">
    <text evidence="2">The sequence shown here is derived from an EMBL/GenBank/DDBJ whole genome shotgun (WGS) entry which is preliminary data.</text>
</comment>
<feature type="chain" id="PRO_5018688422" evidence="1">
    <location>
        <begin position="25"/>
        <end position="270"/>
    </location>
</feature>
<protein>
    <submittedName>
        <fullName evidence="2">Uncharacterized protein</fullName>
    </submittedName>
</protein>
<dbReference type="AlphaFoldDB" id="A0A3S2WZ21"/>
<dbReference type="EMBL" id="SACT01000008">
    <property type="protein sequence ID" value="RVT49484.1"/>
    <property type="molecule type" value="Genomic_DNA"/>
</dbReference>
<sequence>MSKRRLTSIALALVAGSTMLPAAAAESYTLWDNFNNATAMNPDRWSGLERTRIVKDGVARFTQRDIGTQISDDSSSAASWGMNIRDATDAIRQMRAVVTMTDYVVEGCPENTQRASVAQARIIGEFFNAGAGVPTSRIDDVGAVVRLVRQSNSSDGAGVIRVEGVVYRCLSSDCNSVTGLGSVDLGASALNTAETLRVEWEPELNRFNFQRGSNAKQSVTYEVGDSQPPFQLFRQIGTRTEVASCFSSARRSVSVSAKFDNFAVNNSAAP</sequence>
<evidence type="ECO:0000313" key="3">
    <source>
        <dbReference type="Proteomes" id="UP000288178"/>
    </source>
</evidence>
<dbReference type="Proteomes" id="UP000288178">
    <property type="component" value="Unassembled WGS sequence"/>
</dbReference>
<accession>A0A3S2WZ21</accession>
<feature type="signal peptide" evidence="1">
    <location>
        <begin position="1"/>
        <end position="24"/>
    </location>
</feature>
<name>A0A3S2WZ21_9BURK</name>
<proteinExistence type="predicted"/>
<reference evidence="2 3" key="1">
    <citation type="submission" date="2019-01" db="EMBL/GenBank/DDBJ databases">
        <authorList>
            <person name="Chen W.-M."/>
        </authorList>
    </citation>
    <scope>NUCLEOTIDE SEQUENCE [LARGE SCALE GENOMIC DNA]</scope>
    <source>
        <strain evidence="2 3">ICH-3</strain>
    </source>
</reference>
<organism evidence="2 3">
    <name type="scientific">Rubrivivax albus</name>
    <dbReference type="NCBI Taxonomy" id="2499835"/>
    <lineage>
        <taxon>Bacteria</taxon>
        <taxon>Pseudomonadati</taxon>
        <taxon>Pseudomonadota</taxon>
        <taxon>Betaproteobacteria</taxon>
        <taxon>Burkholderiales</taxon>
        <taxon>Sphaerotilaceae</taxon>
        <taxon>Rubrivivax</taxon>
    </lineage>
</organism>
<keyword evidence="3" id="KW-1185">Reference proteome</keyword>
<evidence type="ECO:0000313" key="2">
    <source>
        <dbReference type="EMBL" id="RVT49484.1"/>
    </source>
</evidence>
<gene>
    <name evidence="2" type="ORF">ENE75_20660</name>
</gene>
<keyword evidence="1" id="KW-0732">Signal</keyword>
<evidence type="ECO:0000256" key="1">
    <source>
        <dbReference type="SAM" id="SignalP"/>
    </source>
</evidence>
<dbReference type="RefSeq" id="WP_128200235.1">
    <property type="nucleotide sequence ID" value="NZ_SACT01000008.1"/>
</dbReference>